<keyword evidence="3" id="KW-1185">Reference proteome</keyword>
<dbReference type="InterPro" id="IPR046513">
    <property type="entry name" value="DUF6691"/>
</dbReference>
<proteinExistence type="predicted"/>
<evidence type="ECO:0000313" key="2">
    <source>
        <dbReference type="EMBL" id="RJG10887.1"/>
    </source>
</evidence>
<dbReference type="EMBL" id="QYUR01000003">
    <property type="protein sequence ID" value="RJG10887.1"/>
    <property type="molecule type" value="Genomic_DNA"/>
</dbReference>
<feature type="transmembrane region" description="Helical" evidence="1">
    <location>
        <begin position="30"/>
        <end position="49"/>
    </location>
</feature>
<dbReference type="OrthoDB" id="9790409at2"/>
<sequence>MKTFFSWIAGLVFGIGSLVAGICPGPVRVLLGSGALKGAVFVIAMLGGMGPLEWLESEKYCGLLAPTSVGKPT</sequence>
<accession>A0A418XEQ3</accession>
<dbReference type="AlphaFoldDB" id="A0A418XEQ3"/>
<gene>
    <name evidence="2" type="ORF">D3879_14450</name>
</gene>
<dbReference type="RefSeq" id="WP_119955022.1">
    <property type="nucleotide sequence ID" value="NZ_QYUR01000003.1"/>
</dbReference>
<dbReference type="Pfam" id="PF20398">
    <property type="entry name" value="DUF6691"/>
    <property type="match status" value="1"/>
</dbReference>
<keyword evidence="1" id="KW-0472">Membrane</keyword>
<name>A0A418XEQ3_9PSED</name>
<evidence type="ECO:0000256" key="1">
    <source>
        <dbReference type="SAM" id="Phobius"/>
    </source>
</evidence>
<dbReference type="Proteomes" id="UP000284021">
    <property type="component" value="Unassembled WGS sequence"/>
</dbReference>
<evidence type="ECO:0008006" key="4">
    <source>
        <dbReference type="Google" id="ProtNLM"/>
    </source>
</evidence>
<reference evidence="2 3" key="1">
    <citation type="submission" date="2018-09" db="EMBL/GenBank/DDBJ databases">
        <authorList>
            <person name="Zhu H."/>
        </authorList>
    </citation>
    <scope>NUCLEOTIDE SEQUENCE [LARGE SCALE GENOMIC DNA]</scope>
    <source>
        <strain evidence="2 3">K1S02-6</strain>
    </source>
</reference>
<keyword evidence="1" id="KW-0812">Transmembrane</keyword>
<evidence type="ECO:0000313" key="3">
    <source>
        <dbReference type="Proteomes" id="UP000284021"/>
    </source>
</evidence>
<keyword evidence="1" id="KW-1133">Transmembrane helix</keyword>
<protein>
    <recommendedName>
        <fullName evidence="4">YeeE/YedE family protein</fullName>
    </recommendedName>
</protein>
<organism evidence="2 3">
    <name type="scientific">Pseudomonas cavernicola</name>
    <dbReference type="NCBI Taxonomy" id="2320866"/>
    <lineage>
        <taxon>Bacteria</taxon>
        <taxon>Pseudomonadati</taxon>
        <taxon>Pseudomonadota</taxon>
        <taxon>Gammaproteobacteria</taxon>
        <taxon>Pseudomonadales</taxon>
        <taxon>Pseudomonadaceae</taxon>
        <taxon>Pseudomonas</taxon>
    </lineage>
</organism>
<comment type="caution">
    <text evidence="2">The sequence shown here is derived from an EMBL/GenBank/DDBJ whole genome shotgun (WGS) entry which is preliminary data.</text>
</comment>